<dbReference type="InterPro" id="IPR000477">
    <property type="entry name" value="RT_dom"/>
</dbReference>
<dbReference type="PANTHER" id="PTHR33050">
    <property type="entry name" value="REVERSE TRANSCRIPTASE DOMAIN-CONTAINING PROTEIN"/>
    <property type="match status" value="1"/>
</dbReference>
<organism evidence="2 3">
    <name type="scientific">Vanessa tameamea</name>
    <name type="common">Kamehameha butterfly</name>
    <dbReference type="NCBI Taxonomy" id="334116"/>
    <lineage>
        <taxon>Eukaryota</taxon>
        <taxon>Metazoa</taxon>
        <taxon>Ecdysozoa</taxon>
        <taxon>Arthropoda</taxon>
        <taxon>Hexapoda</taxon>
        <taxon>Insecta</taxon>
        <taxon>Pterygota</taxon>
        <taxon>Neoptera</taxon>
        <taxon>Endopterygota</taxon>
        <taxon>Lepidoptera</taxon>
        <taxon>Glossata</taxon>
        <taxon>Ditrysia</taxon>
        <taxon>Papilionoidea</taxon>
        <taxon>Nymphalidae</taxon>
        <taxon>Nymphalinae</taxon>
        <taxon>Vanessa</taxon>
    </lineage>
</organism>
<name>A0ABM4AYB3_VANTA</name>
<gene>
    <name evidence="3" type="primary">LOC135194600</name>
</gene>
<dbReference type="Gene3D" id="3.10.10.10">
    <property type="entry name" value="HIV Type 1 Reverse Transcriptase, subunit A, domain 1"/>
    <property type="match status" value="1"/>
</dbReference>
<dbReference type="Proteomes" id="UP001652626">
    <property type="component" value="Chromosome W"/>
</dbReference>
<evidence type="ECO:0000313" key="3">
    <source>
        <dbReference type="RefSeq" id="XP_064076287.1"/>
    </source>
</evidence>
<accession>A0ABM4AYB3</accession>
<evidence type="ECO:0000313" key="2">
    <source>
        <dbReference type="Proteomes" id="UP001652626"/>
    </source>
</evidence>
<dbReference type="PANTHER" id="PTHR33050:SF7">
    <property type="entry name" value="RIBONUCLEASE H"/>
    <property type="match status" value="1"/>
</dbReference>
<dbReference type="Pfam" id="PF00078">
    <property type="entry name" value="RVT_1"/>
    <property type="match status" value="1"/>
</dbReference>
<dbReference type="RefSeq" id="XP_064076287.1">
    <property type="nucleotide sequence ID" value="XM_064220217.1"/>
</dbReference>
<protein>
    <submittedName>
        <fullName evidence="3">Uncharacterized protein LOC135194600</fullName>
    </submittedName>
</protein>
<dbReference type="GeneID" id="135194600"/>
<feature type="domain" description="Reverse transcriptase" evidence="1">
    <location>
        <begin position="46"/>
        <end position="228"/>
    </location>
</feature>
<dbReference type="InterPro" id="IPR043128">
    <property type="entry name" value="Rev_trsase/Diguanyl_cyclase"/>
</dbReference>
<dbReference type="InterPro" id="IPR052055">
    <property type="entry name" value="Hepadnavirus_pol/RT"/>
</dbReference>
<proteinExistence type="predicted"/>
<dbReference type="SUPFAM" id="SSF56672">
    <property type="entry name" value="DNA/RNA polymerases"/>
    <property type="match status" value="1"/>
</dbReference>
<dbReference type="PROSITE" id="PS50878">
    <property type="entry name" value="RT_POL"/>
    <property type="match status" value="1"/>
</dbReference>
<reference evidence="3" key="1">
    <citation type="submission" date="2025-08" db="UniProtKB">
        <authorList>
            <consortium name="RefSeq"/>
        </authorList>
    </citation>
    <scope>IDENTIFICATION</scope>
    <source>
        <tissue evidence="3">Whole body</tissue>
    </source>
</reference>
<sequence>MTITGSRIPLFRKPPLVWPTKIIMDQYATKTSPAMTQVILELEDQNVLQEVGAKSPSFISKLFLRKKSDGSMRPIFDLRELNKYVKTKQFHLISHTDVPDFLQPGDWMIKIDISQAYFHVPMAKSHRPFLRISYHNRIYEMTCLPFGLASAPHLFSSITCWVAETLRAKDCRVLVYLDDFLLVHQDRTKLSLRSAEAVRHLELLGWKVNFQKSVLTPTQDLEYLGIRWLTAKNKMVLPNQKVKCINSALEQIMQKPHMSLRQ</sequence>
<keyword evidence="2" id="KW-1185">Reference proteome</keyword>
<evidence type="ECO:0000259" key="1">
    <source>
        <dbReference type="PROSITE" id="PS50878"/>
    </source>
</evidence>
<dbReference type="InterPro" id="IPR043502">
    <property type="entry name" value="DNA/RNA_pol_sf"/>
</dbReference>
<dbReference type="Gene3D" id="3.30.70.270">
    <property type="match status" value="1"/>
</dbReference>
<dbReference type="CDD" id="cd03714">
    <property type="entry name" value="RT_DIRS1"/>
    <property type="match status" value="1"/>
</dbReference>